<organism evidence="1 2">
    <name type="scientific">Melipona quadrifasciata</name>
    <dbReference type="NCBI Taxonomy" id="166423"/>
    <lineage>
        <taxon>Eukaryota</taxon>
        <taxon>Metazoa</taxon>
        <taxon>Ecdysozoa</taxon>
        <taxon>Arthropoda</taxon>
        <taxon>Hexapoda</taxon>
        <taxon>Insecta</taxon>
        <taxon>Pterygota</taxon>
        <taxon>Neoptera</taxon>
        <taxon>Endopterygota</taxon>
        <taxon>Hymenoptera</taxon>
        <taxon>Apocrita</taxon>
        <taxon>Aculeata</taxon>
        <taxon>Apoidea</taxon>
        <taxon>Anthophila</taxon>
        <taxon>Apidae</taxon>
        <taxon>Melipona</taxon>
    </lineage>
</organism>
<evidence type="ECO:0000313" key="1">
    <source>
        <dbReference type="EMBL" id="KOX75422.1"/>
    </source>
</evidence>
<evidence type="ECO:0000313" key="2">
    <source>
        <dbReference type="Proteomes" id="UP000053105"/>
    </source>
</evidence>
<reference evidence="1 2" key="1">
    <citation type="submission" date="2015-07" db="EMBL/GenBank/DDBJ databases">
        <title>The genome of Melipona quadrifasciata.</title>
        <authorList>
            <person name="Pan H."/>
            <person name="Kapheim K."/>
        </authorList>
    </citation>
    <scope>NUCLEOTIDE SEQUENCE [LARGE SCALE GENOMIC DNA]</scope>
    <source>
        <strain evidence="1">0111107301</strain>
        <tissue evidence="1">Whole body</tissue>
    </source>
</reference>
<accession>A0A0N0BH24</accession>
<protein>
    <submittedName>
        <fullName evidence="1">Uncharacterized protein</fullName>
    </submittedName>
</protein>
<name>A0A0N0BH24_9HYME</name>
<gene>
    <name evidence="1" type="ORF">WN51_12166</name>
</gene>
<sequence>MFALIFNESRFLSTVNDGRNRGSRAGSFKDGTPLAKYGVIAFNCCTTHLSYCPRSSVREQDCIPGAAECNVITCQNKREIERLGFLQLDAIMNSYSNSNVTTR</sequence>
<dbReference type="EMBL" id="KQ435762">
    <property type="protein sequence ID" value="KOX75422.1"/>
    <property type="molecule type" value="Genomic_DNA"/>
</dbReference>
<keyword evidence="2" id="KW-1185">Reference proteome</keyword>
<proteinExistence type="predicted"/>
<dbReference type="AlphaFoldDB" id="A0A0N0BH24"/>
<dbReference type="Proteomes" id="UP000053105">
    <property type="component" value="Unassembled WGS sequence"/>
</dbReference>